<organism evidence="1 2">
    <name type="scientific">Kitasatospora terrestris</name>
    <dbReference type="NCBI Taxonomy" id="258051"/>
    <lineage>
        <taxon>Bacteria</taxon>
        <taxon>Bacillati</taxon>
        <taxon>Actinomycetota</taxon>
        <taxon>Actinomycetes</taxon>
        <taxon>Kitasatosporales</taxon>
        <taxon>Streptomycetaceae</taxon>
        <taxon>Kitasatospora</taxon>
    </lineage>
</organism>
<accession>A0ABP9DNH3</accession>
<evidence type="ECO:0000313" key="2">
    <source>
        <dbReference type="Proteomes" id="UP001501752"/>
    </source>
</evidence>
<reference evidence="2" key="1">
    <citation type="journal article" date="2019" name="Int. J. Syst. Evol. Microbiol.">
        <title>The Global Catalogue of Microorganisms (GCM) 10K type strain sequencing project: providing services to taxonomists for standard genome sequencing and annotation.</title>
        <authorList>
            <consortium name="The Broad Institute Genomics Platform"/>
            <consortium name="The Broad Institute Genome Sequencing Center for Infectious Disease"/>
            <person name="Wu L."/>
            <person name="Ma J."/>
        </authorList>
    </citation>
    <scope>NUCLEOTIDE SEQUENCE [LARGE SCALE GENOMIC DNA]</scope>
    <source>
        <strain evidence="2">JCM 13006</strain>
    </source>
</reference>
<comment type="caution">
    <text evidence="1">The sequence shown here is derived from an EMBL/GenBank/DDBJ whole genome shotgun (WGS) entry which is preliminary data.</text>
</comment>
<dbReference type="Proteomes" id="UP001501752">
    <property type="component" value="Unassembled WGS sequence"/>
</dbReference>
<name>A0ABP9DNH3_9ACTN</name>
<gene>
    <name evidence="1" type="ORF">GCM10023235_34080</name>
</gene>
<keyword evidence="2" id="KW-1185">Reference proteome</keyword>
<sequence>MDDRIWNALPAPVRALVDAHLRDDRMIPAVMAVREASAGPGPGLRATVDFLVERQAALAAPAPTAAPDPAELAALAEALPFRPEAVEAVWREQGEASFVLLLAVASGPYAEAELAAVRSGAELRGSGGVPPGSETGVARELGRAVAERLGVSFWFGAPEGPGEGAVRWWQRPRMV</sequence>
<evidence type="ECO:0000313" key="1">
    <source>
        <dbReference type="EMBL" id="GAA4853933.1"/>
    </source>
</evidence>
<dbReference type="RefSeq" id="WP_345697688.1">
    <property type="nucleotide sequence ID" value="NZ_BAABIS010000001.1"/>
</dbReference>
<dbReference type="EMBL" id="BAABIS010000001">
    <property type="protein sequence ID" value="GAA4853933.1"/>
    <property type="molecule type" value="Genomic_DNA"/>
</dbReference>
<proteinExistence type="predicted"/>
<protein>
    <submittedName>
        <fullName evidence="1">Uncharacterized protein</fullName>
    </submittedName>
</protein>